<dbReference type="EMBL" id="BMMU01000009">
    <property type="protein sequence ID" value="GGJ34472.1"/>
    <property type="molecule type" value="Genomic_DNA"/>
</dbReference>
<evidence type="ECO:0000313" key="3">
    <source>
        <dbReference type="Proteomes" id="UP000625682"/>
    </source>
</evidence>
<evidence type="ECO:0000313" key="2">
    <source>
        <dbReference type="EMBL" id="GGJ34472.1"/>
    </source>
</evidence>
<protein>
    <recommendedName>
        <fullName evidence="1">Helix-turn-helix domain-containing protein</fullName>
    </recommendedName>
</protein>
<gene>
    <name evidence="2" type="ORF">GCM10012282_34060</name>
</gene>
<name>A0A917KXE2_9ACTN</name>
<dbReference type="InterPro" id="IPR041657">
    <property type="entry name" value="HTH_17"/>
</dbReference>
<dbReference type="Pfam" id="PF12728">
    <property type="entry name" value="HTH_17"/>
    <property type="match status" value="1"/>
</dbReference>
<organism evidence="2 3">
    <name type="scientific">Streptomyces lacrimifluminis</name>
    <dbReference type="NCBI Taxonomy" id="1500077"/>
    <lineage>
        <taxon>Bacteria</taxon>
        <taxon>Bacillati</taxon>
        <taxon>Actinomycetota</taxon>
        <taxon>Actinomycetes</taxon>
        <taxon>Kitasatosporales</taxon>
        <taxon>Streptomycetaceae</taxon>
        <taxon>Streptomyces</taxon>
    </lineage>
</organism>
<comment type="caution">
    <text evidence="2">The sequence shown here is derived from an EMBL/GenBank/DDBJ whole genome shotgun (WGS) entry which is preliminary data.</text>
</comment>
<keyword evidence="3" id="KW-1185">Reference proteome</keyword>
<feature type="domain" description="Helix-turn-helix" evidence="1">
    <location>
        <begin position="17"/>
        <end position="66"/>
    </location>
</feature>
<accession>A0A917KXE2</accession>
<dbReference type="RefSeq" id="WP_308437441.1">
    <property type="nucleotide sequence ID" value="NZ_BMMU01000009.1"/>
</dbReference>
<reference evidence="2" key="2">
    <citation type="submission" date="2020-09" db="EMBL/GenBank/DDBJ databases">
        <authorList>
            <person name="Sun Q."/>
            <person name="Zhou Y."/>
        </authorList>
    </citation>
    <scope>NUCLEOTIDE SEQUENCE</scope>
    <source>
        <strain evidence="2">CGMCC 4.7272</strain>
    </source>
</reference>
<sequence>MREDNNTTPAATNMLQLLTVIEAYTLLRISKWKLYDLIRTKLLDSIQIGRRRFVPMDALRDYVQQSRQRAYA</sequence>
<reference evidence="2" key="1">
    <citation type="journal article" date="2014" name="Int. J. Syst. Evol. Microbiol.">
        <title>Complete genome sequence of Corynebacterium casei LMG S-19264T (=DSM 44701T), isolated from a smear-ripened cheese.</title>
        <authorList>
            <consortium name="US DOE Joint Genome Institute (JGI-PGF)"/>
            <person name="Walter F."/>
            <person name="Albersmeier A."/>
            <person name="Kalinowski J."/>
            <person name="Ruckert C."/>
        </authorList>
    </citation>
    <scope>NUCLEOTIDE SEQUENCE</scope>
    <source>
        <strain evidence="2">CGMCC 4.7272</strain>
    </source>
</reference>
<dbReference type="Proteomes" id="UP000625682">
    <property type="component" value="Unassembled WGS sequence"/>
</dbReference>
<dbReference type="AlphaFoldDB" id="A0A917KXE2"/>
<proteinExistence type="predicted"/>
<evidence type="ECO:0000259" key="1">
    <source>
        <dbReference type="Pfam" id="PF12728"/>
    </source>
</evidence>